<feature type="region of interest" description="Disordered" evidence="6">
    <location>
        <begin position="1"/>
        <end position="26"/>
    </location>
</feature>
<evidence type="ECO:0000256" key="5">
    <source>
        <dbReference type="RuleBase" id="RU003495"/>
    </source>
</evidence>
<dbReference type="HAMAP" id="MF_02071">
    <property type="entry name" value="RlpA"/>
    <property type="match status" value="1"/>
</dbReference>
<organism evidence="8 9">
    <name type="scientific">Candidatus Thiodictyon syntrophicum</name>
    <dbReference type="NCBI Taxonomy" id="1166950"/>
    <lineage>
        <taxon>Bacteria</taxon>
        <taxon>Pseudomonadati</taxon>
        <taxon>Pseudomonadota</taxon>
        <taxon>Gammaproteobacteria</taxon>
        <taxon>Chromatiales</taxon>
        <taxon>Chromatiaceae</taxon>
        <taxon>Thiodictyon</taxon>
    </lineage>
</organism>
<accession>A0A2K8UDC5</accession>
<dbReference type="FunFam" id="2.40.40.10:FF:000003">
    <property type="entry name" value="Endolytic peptidoglycan transglycosylase RlpA"/>
    <property type="match status" value="1"/>
</dbReference>
<dbReference type="OrthoDB" id="9779128at2"/>
<dbReference type="GO" id="GO:0000270">
    <property type="term" value="P:peptidoglycan metabolic process"/>
    <property type="evidence" value="ECO:0007669"/>
    <property type="project" value="UniProtKB-UniRule"/>
</dbReference>
<evidence type="ECO:0000256" key="3">
    <source>
        <dbReference type="ARBA" id="ARBA00023316"/>
    </source>
</evidence>
<keyword evidence="9" id="KW-1185">Reference proteome</keyword>
<dbReference type="NCBIfam" id="TIGR00413">
    <property type="entry name" value="rlpA"/>
    <property type="match status" value="1"/>
</dbReference>
<dbReference type="SUPFAM" id="SSF110997">
    <property type="entry name" value="Sporulation related repeat"/>
    <property type="match status" value="1"/>
</dbReference>
<dbReference type="InterPro" id="IPR007730">
    <property type="entry name" value="SPOR-like_dom"/>
</dbReference>
<dbReference type="SUPFAM" id="SSF50685">
    <property type="entry name" value="Barwin-like endoglucanases"/>
    <property type="match status" value="1"/>
</dbReference>
<dbReference type="PANTHER" id="PTHR34183">
    <property type="entry name" value="ENDOLYTIC PEPTIDOGLYCAN TRANSGLYCOSYLASE RLPA"/>
    <property type="match status" value="1"/>
</dbReference>
<dbReference type="GO" id="GO:0008932">
    <property type="term" value="F:lytic endotransglycosylase activity"/>
    <property type="evidence" value="ECO:0007669"/>
    <property type="project" value="UniProtKB-UniRule"/>
</dbReference>
<dbReference type="InterPro" id="IPR036908">
    <property type="entry name" value="RlpA-like_sf"/>
</dbReference>
<dbReference type="PROSITE" id="PS51724">
    <property type="entry name" value="SPOR"/>
    <property type="match status" value="1"/>
</dbReference>
<dbReference type="RefSeq" id="WP_100921267.1">
    <property type="nucleotide sequence ID" value="NZ_CP020370.1"/>
</dbReference>
<evidence type="ECO:0000256" key="6">
    <source>
        <dbReference type="SAM" id="MobiDB-lite"/>
    </source>
</evidence>
<evidence type="ECO:0000259" key="7">
    <source>
        <dbReference type="PROSITE" id="PS51724"/>
    </source>
</evidence>
<evidence type="ECO:0000256" key="2">
    <source>
        <dbReference type="ARBA" id="ARBA00023239"/>
    </source>
</evidence>
<dbReference type="GO" id="GO:0042834">
    <property type="term" value="F:peptidoglycan binding"/>
    <property type="evidence" value="ECO:0007669"/>
    <property type="project" value="InterPro"/>
</dbReference>
<dbReference type="AlphaFoldDB" id="A0A2K8UDC5"/>
<keyword evidence="2 4" id="KW-0456">Lyase</keyword>
<evidence type="ECO:0000313" key="9">
    <source>
        <dbReference type="Proteomes" id="UP000232638"/>
    </source>
</evidence>
<reference evidence="8 9" key="1">
    <citation type="submission" date="2017-03" db="EMBL/GenBank/DDBJ databases">
        <title>Complete genome sequence of Candidatus 'Thiodictyon syntrophicum' sp. nov. strain Cad16T, a photolithoautotroph purple sulfur bacterium isolated from an alpine meromictic lake.</title>
        <authorList>
            <person name="Luedin S.M."/>
            <person name="Pothier J.F."/>
            <person name="Danza F."/>
            <person name="Storelli N."/>
            <person name="Wittwer M."/>
            <person name="Tonolla M."/>
        </authorList>
    </citation>
    <scope>NUCLEOTIDE SEQUENCE [LARGE SCALE GENOMIC DNA]</scope>
    <source>
        <strain evidence="8 9">Cad16T</strain>
    </source>
</reference>
<dbReference type="Gene3D" id="3.30.70.1070">
    <property type="entry name" value="Sporulation related repeat"/>
    <property type="match status" value="1"/>
</dbReference>
<dbReference type="InterPro" id="IPR034718">
    <property type="entry name" value="RlpA"/>
</dbReference>
<gene>
    <name evidence="4" type="primary">rlpA</name>
    <name evidence="8" type="ORF">THSYN_23295</name>
</gene>
<dbReference type="Pfam" id="PF05036">
    <property type="entry name" value="SPOR"/>
    <property type="match status" value="1"/>
</dbReference>
<keyword evidence="3 4" id="KW-0961">Cell wall biogenesis/degradation</keyword>
<dbReference type="Pfam" id="PF03330">
    <property type="entry name" value="DPBB_1"/>
    <property type="match status" value="1"/>
</dbReference>
<dbReference type="GO" id="GO:0009279">
    <property type="term" value="C:cell outer membrane"/>
    <property type="evidence" value="ECO:0007669"/>
    <property type="project" value="TreeGrafter"/>
</dbReference>
<dbReference type="Gene3D" id="2.40.40.10">
    <property type="entry name" value="RlpA-like domain"/>
    <property type="match status" value="1"/>
</dbReference>
<evidence type="ECO:0000256" key="1">
    <source>
        <dbReference type="ARBA" id="ARBA00022729"/>
    </source>
</evidence>
<protein>
    <recommendedName>
        <fullName evidence="4">Endolytic peptidoglycan transglycosylase RlpA</fullName>
        <ecNumber evidence="4">4.2.2.-</ecNumber>
    </recommendedName>
</protein>
<comment type="function">
    <text evidence="4">Lytic transglycosylase with a strong preference for naked glycan strands that lack stem peptides.</text>
</comment>
<evidence type="ECO:0000256" key="4">
    <source>
        <dbReference type="HAMAP-Rule" id="MF_02071"/>
    </source>
</evidence>
<proteinExistence type="inferred from homology"/>
<dbReference type="PANTHER" id="PTHR34183:SF1">
    <property type="entry name" value="ENDOLYTIC PEPTIDOGLYCAN TRANSGLYCOSYLASE RLPA"/>
    <property type="match status" value="1"/>
</dbReference>
<dbReference type="EMBL" id="CP020370">
    <property type="protein sequence ID" value="AUB83582.1"/>
    <property type="molecule type" value="Genomic_DNA"/>
</dbReference>
<comment type="similarity">
    <text evidence="4 5">Belongs to the RlpA family.</text>
</comment>
<dbReference type="Proteomes" id="UP000232638">
    <property type="component" value="Chromosome"/>
</dbReference>
<dbReference type="CDD" id="cd22268">
    <property type="entry name" value="DPBB_RlpA-like"/>
    <property type="match status" value="1"/>
</dbReference>
<dbReference type="InterPro" id="IPR036680">
    <property type="entry name" value="SPOR-like_sf"/>
</dbReference>
<evidence type="ECO:0000313" key="8">
    <source>
        <dbReference type="EMBL" id="AUB83582.1"/>
    </source>
</evidence>
<keyword evidence="1" id="KW-0732">Signal</keyword>
<dbReference type="InterPro" id="IPR012997">
    <property type="entry name" value="RplA"/>
</dbReference>
<dbReference type="InterPro" id="IPR009009">
    <property type="entry name" value="RlpA-like_DPBB"/>
</dbReference>
<feature type="domain" description="SPOR" evidence="7">
    <location>
        <begin position="322"/>
        <end position="402"/>
    </location>
</feature>
<dbReference type="GO" id="GO:0071555">
    <property type="term" value="P:cell wall organization"/>
    <property type="evidence" value="ECO:0007669"/>
    <property type="project" value="UniProtKB-KW"/>
</dbReference>
<dbReference type="KEGG" id="tsy:THSYN_23295"/>
<dbReference type="EC" id="4.2.2.-" evidence="4"/>
<sequence>MNVHTEPHPAPPGSVGLPRSARGSRGRDAHAPIALILPALLLLAGCAGQGSRDADGGPDYRRLDPTGIPDAVPRVEARSKYGNMASYKVRGKVYRTKQDGRGHVEHGLASWYGKQFNGRRTSSGERYDMYGMTAAHKTLPLPSYARVTNLENGRSAVVRINDRGPFHGTRVIDLSYAAATKIGVFPKGTATVEIRGIDPANPGAVPAPAGGAGFGTDAGFVAAAAPTPFWTNQPGRASGDAIARSLAIANRGSAPPPRPAARPADARERAAAAAFAAVDAEPGPARVADAAPAPAPAAKVVAARPRAIGADSNGAGGAADTAGPGRGLFLQVGAFGDPRNAERLRERLRPQLAEPVRVQRSAAGASDIYKVRVGPLGSESDARRLSAKLTALGISEAPRLTWN</sequence>
<name>A0A2K8UDC5_9GAMM</name>